<gene>
    <name evidence="1" type="ORF">I2H38_19715</name>
</gene>
<comment type="caution">
    <text evidence="1">The sequence shown here is derived from an EMBL/GenBank/DDBJ whole genome shotgun (WGS) entry which is preliminary data.</text>
</comment>
<evidence type="ECO:0000313" key="1">
    <source>
        <dbReference type="EMBL" id="MBF9235594.1"/>
    </source>
</evidence>
<dbReference type="InterPro" id="IPR006498">
    <property type="entry name" value="Tail_tube"/>
</dbReference>
<evidence type="ECO:0000313" key="2">
    <source>
        <dbReference type="Proteomes" id="UP000599312"/>
    </source>
</evidence>
<organism evidence="1 2">
    <name type="scientific">Microvirga alba</name>
    <dbReference type="NCBI Taxonomy" id="2791025"/>
    <lineage>
        <taxon>Bacteria</taxon>
        <taxon>Pseudomonadati</taxon>
        <taxon>Pseudomonadota</taxon>
        <taxon>Alphaproteobacteria</taxon>
        <taxon>Hyphomicrobiales</taxon>
        <taxon>Methylobacteriaceae</taxon>
        <taxon>Microvirga</taxon>
    </lineage>
</organism>
<dbReference type="NCBIfam" id="TIGR01611">
    <property type="entry name" value="tail_tube"/>
    <property type="match status" value="1"/>
</dbReference>
<dbReference type="AlphaFoldDB" id="A0A931FQ40"/>
<reference evidence="1" key="1">
    <citation type="submission" date="2020-11" db="EMBL/GenBank/DDBJ databases">
        <authorList>
            <person name="Kim M.K."/>
        </authorList>
    </citation>
    <scope>NUCLEOTIDE SEQUENCE</scope>
    <source>
        <strain evidence="1">BT350</strain>
    </source>
</reference>
<proteinExistence type="predicted"/>
<accession>A0A931FQ40</accession>
<dbReference type="Pfam" id="PF04985">
    <property type="entry name" value="Phage_tube"/>
    <property type="match status" value="1"/>
</dbReference>
<dbReference type="EMBL" id="JADQDO010000016">
    <property type="protein sequence ID" value="MBF9235594.1"/>
    <property type="molecule type" value="Genomic_DNA"/>
</dbReference>
<name>A0A931FQ40_9HYPH</name>
<keyword evidence="2" id="KW-1185">Reference proteome</keyword>
<sequence>MAARNVRKNLNLFVDGRGYAGQIDEFNPPKLALVTEEFRAGGMDAPIELTMGMEKLETDFSLISYDKDVLALFGVAEGAVVPFVAREALESFDGTVTAVVHTMRGKIRELDPGTSKAGDKPTLKVAMALTYYKLQHGDATVIEVDVENMVRSINGTDALAGIRRALGL</sequence>
<dbReference type="Proteomes" id="UP000599312">
    <property type="component" value="Unassembled WGS sequence"/>
</dbReference>
<protein>
    <submittedName>
        <fullName evidence="1">Phage major tail tube protein</fullName>
    </submittedName>
</protein>
<dbReference type="RefSeq" id="WP_196273587.1">
    <property type="nucleotide sequence ID" value="NZ_JADQDO010000016.1"/>
</dbReference>